<dbReference type="Proteomes" id="UP000192132">
    <property type="component" value="Unassembled WGS sequence"/>
</dbReference>
<name>A0A1S8CWS9_9GAMM</name>
<keyword evidence="2" id="KW-0812">Transmembrane</keyword>
<evidence type="ECO:0000256" key="2">
    <source>
        <dbReference type="SAM" id="Phobius"/>
    </source>
</evidence>
<protein>
    <submittedName>
        <fullName evidence="3">Uncharacterized protein</fullName>
    </submittedName>
</protein>
<dbReference type="AlphaFoldDB" id="A0A1S8CWS9"/>
<dbReference type="EMBL" id="MLCN01000007">
    <property type="protein sequence ID" value="ONG41782.1"/>
    <property type="molecule type" value="Genomic_DNA"/>
</dbReference>
<dbReference type="STRING" id="1907941.BKE30_02790"/>
<accession>A0A1S8CWS9</accession>
<evidence type="ECO:0000256" key="1">
    <source>
        <dbReference type="SAM" id="MobiDB-lite"/>
    </source>
</evidence>
<dbReference type="RefSeq" id="WP_076877152.1">
    <property type="nucleotide sequence ID" value="NZ_MLCN01000007.1"/>
</dbReference>
<keyword evidence="2" id="KW-1133">Transmembrane helix</keyword>
<keyword evidence="4" id="KW-1185">Reference proteome</keyword>
<evidence type="ECO:0000313" key="4">
    <source>
        <dbReference type="Proteomes" id="UP000192132"/>
    </source>
</evidence>
<feature type="region of interest" description="Disordered" evidence="1">
    <location>
        <begin position="184"/>
        <end position="209"/>
    </location>
</feature>
<keyword evidence="2" id="KW-0472">Membrane</keyword>
<dbReference type="OrthoDB" id="6717066at2"/>
<feature type="transmembrane region" description="Helical" evidence="2">
    <location>
        <begin position="219"/>
        <end position="239"/>
    </location>
</feature>
<comment type="caution">
    <text evidence="3">The sequence shown here is derived from an EMBL/GenBank/DDBJ whole genome shotgun (WGS) entry which is preliminary data.</text>
</comment>
<organism evidence="3 4">
    <name type="scientific">Alkanindiges hydrocarboniclasticus</name>
    <dbReference type="NCBI Taxonomy" id="1907941"/>
    <lineage>
        <taxon>Bacteria</taxon>
        <taxon>Pseudomonadati</taxon>
        <taxon>Pseudomonadota</taxon>
        <taxon>Gammaproteobacteria</taxon>
        <taxon>Moraxellales</taxon>
        <taxon>Moraxellaceae</taxon>
        <taxon>Alkanindiges</taxon>
    </lineage>
</organism>
<proteinExistence type="predicted"/>
<feature type="compositionally biased region" description="Basic and acidic residues" evidence="1">
    <location>
        <begin position="184"/>
        <end position="203"/>
    </location>
</feature>
<evidence type="ECO:0000313" key="3">
    <source>
        <dbReference type="EMBL" id="ONG41782.1"/>
    </source>
</evidence>
<sequence>MAFSLLDHLQSSRQSDIQALVPTTDGDGQRKLLAIVLGQLIVLDRTNSPALYQAITAQDHSMFWQGLDDQAISQLAATTTLPVADFKSVINQLYGYVIAEINSLDSTANLEQAGVSELIQGQAEYLAGAAPDQVWRVLDLTELQGQTASTEAHVDLNASIASLNKLMMDASQMNTQTINDAHHSNDAVAHDPDGHPQHDEHSHGHATVALPPQRPAPRFFLALEPLIAVLILIVLWMIYNNLMAY</sequence>
<reference evidence="3 4" key="1">
    <citation type="submission" date="2016-10" db="EMBL/GenBank/DDBJ databases">
        <title>Draft Genome sequence of Alkanindiges sp. strain H1.</title>
        <authorList>
            <person name="Subhash Y."/>
            <person name="Lee S."/>
        </authorList>
    </citation>
    <scope>NUCLEOTIDE SEQUENCE [LARGE SCALE GENOMIC DNA]</scope>
    <source>
        <strain evidence="3 4">H1</strain>
    </source>
</reference>
<gene>
    <name evidence="3" type="ORF">BKE30_02790</name>
</gene>